<sequence length="110" mass="12579">MRTPRCEIVAAFTLLLAKNNAAAEAKMVLAYMIFRLRSTRARQGEMFDLVSQVLRKGEGEEGEEGEKEEEEEEKEEGEEGEKEEEGEGQDCDERDKDEEEGEKDEEEEEG</sequence>
<feature type="compositionally biased region" description="Acidic residues" evidence="1">
    <location>
        <begin position="60"/>
        <end position="110"/>
    </location>
</feature>
<name>A0A2V1DQC6_9PLEO</name>
<evidence type="ECO:0000313" key="3">
    <source>
        <dbReference type="Proteomes" id="UP000244855"/>
    </source>
</evidence>
<gene>
    <name evidence="2" type="ORF">DM02DRAFT_655467</name>
</gene>
<dbReference type="Proteomes" id="UP000244855">
    <property type="component" value="Unassembled WGS sequence"/>
</dbReference>
<evidence type="ECO:0000313" key="2">
    <source>
        <dbReference type="EMBL" id="PVI00377.1"/>
    </source>
</evidence>
<organism evidence="2 3">
    <name type="scientific">Periconia macrospinosa</name>
    <dbReference type="NCBI Taxonomy" id="97972"/>
    <lineage>
        <taxon>Eukaryota</taxon>
        <taxon>Fungi</taxon>
        <taxon>Dikarya</taxon>
        <taxon>Ascomycota</taxon>
        <taxon>Pezizomycotina</taxon>
        <taxon>Dothideomycetes</taxon>
        <taxon>Pleosporomycetidae</taxon>
        <taxon>Pleosporales</taxon>
        <taxon>Massarineae</taxon>
        <taxon>Periconiaceae</taxon>
        <taxon>Periconia</taxon>
    </lineage>
</organism>
<evidence type="ECO:0000256" key="1">
    <source>
        <dbReference type="SAM" id="MobiDB-lite"/>
    </source>
</evidence>
<reference evidence="2 3" key="1">
    <citation type="journal article" date="2018" name="Sci. Rep.">
        <title>Comparative genomics provides insights into the lifestyle and reveals functional heterogeneity of dark septate endophytic fungi.</title>
        <authorList>
            <person name="Knapp D.G."/>
            <person name="Nemeth J.B."/>
            <person name="Barry K."/>
            <person name="Hainaut M."/>
            <person name="Henrissat B."/>
            <person name="Johnson J."/>
            <person name="Kuo A."/>
            <person name="Lim J.H.P."/>
            <person name="Lipzen A."/>
            <person name="Nolan M."/>
            <person name="Ohm R.A."/>
            <person name="Tamas L."/>
            <person name="Grigoriev I.V."/>
            <person name="Spatafora J.W."/>
            <person name="Nagy L.G."/>
            <person name="Kovacs G.M."/>
        </authorList>
    </citation>
    <scope>NUCLEOTIDE SEQUENCE [LARGE SCALE GENOMIC DNA]</scope>
    <source>
        <strain evidence="2 3">DSE2036</strain>
    </source>
</reference>
<accession>A0A2V1DQC6</accession>
<protein>
    <submittedName>
        <fullName evidence="2">Uncharacterized protein</fullName>
    </submittedName>
</protein>
<feature type="region of interest" description="Disordered" evidence="1">
    <location>
        <begin position="54"/>
        <end position="110"/>
    </location>
</feature>
<keyword evidence="3" id="KW-1185">Reference proteome</keyword>
<dbReference type="AlphaFoldDB" id="A0A2V1DQC6"/>
<proteinExistence type="predicted"/>
<dbReference type="EMBL" id="KZ805374">
    <property type="protein sequence ID" value="PVI00377.1"/>
    <property type="molecule type" value="Genomic_DNA"/>
</dbReference>